<comment type="similarity">
    <text evidence="2 6">Belongs to the 4-toluene sulfonate uptake permease (TSUP) (TC 2.A.102) family.</text>
</comment>
<evidence type="ECO:0000256" key="5">
    <source>
        <dbReference type="ARBA" id="ARBA00023136"/>
    </source>
</evidence>
<evidence type="ECO:0000256" key="4">
    <source>
        <dbReference type="ARBA" id="ARBA00022989"/>
    </source>
</evidence>
<dbReference type="RefSeq" id="WP_284327802.1">
    <property type="nucleotide sequence ID" value="NZ_BSUN01000001.1"/>
</dbReference>
<keyword evidence="3 6" id="KW-0812">Transmembrane</keyword>
<keyword evidence="5 6" id="KW-0472">Membrane</keyword>
<dbReference type="EMBL" id="BSUN01000001">
    <property type="protein sequence ID" value="GMA35175.1"/>
    <property type="molecule type" value="Genomic_DNA"/>
</dbReference>
<proteinExistence type="inferred from homology"/>
<comment type="subcellular location">
    <subcellularLocation>
        <location evidence="6">Cell membrane</location>
        <topology evidence="6">Multi-pass membrane protein</topology>
    </subcellularLocation>
    <subcellularLocation>
        <location evidence="1">Membrane</location>
        <topology evidence="1">Multi-pass membrane protein</topology>
    </subcellularLocation>
</comment>
<evidence type="ECO:0000313" key="7">
    <source>
        <dbReference type="EMBL" id="GMA35175.1"/>
    </source>
</evidence>
<dbReference type="PANTHER" id="PTHR43701">
    <property type="entry name" value="MEMBRANE TRANSPORTER PROTEIN MJ0441-RELATED"/>
    <property type="match status" value="1"/>
</dbReference>
<keyword evidence="8" id="KW-1185">Reference proteome</keyword>
<accession>A0ABQ6ICT6</accession>
<gene>
    <name evidence="7" type="primary">yjnA</name>
    <name evidence="7" type="ORF">GCM10025876_13790</name>
</gene>
<dbReference type="InterPro" id="IPR002781">
    <property type="entry name" value="TM_pro_TauE-like"/>
</dbReference>
<name>A0ABQ6ICT6_9MICO</name>
<dbReference type="InterPro" id="IPR051598">
    <property type="entry name" value="TSUP/Inactive_protease-like"/>
</dbReference>
<reference evidence="8" key="1">
    <citation type="journal article" date="2019" name="Int. J. Syst. Evol. Microbiol.">
        <title>The Global Catalogue of Microorganisms (GCM) 10K type strain sequencing project: providing services to taxonomists for standard genome sequencing and annotation.</title>
        <authorList>
            <consortium name="The Broad Institute Genomics Platform"/>
            <consortium name="The Broad Institute Genome Sequencing Center for Infectious Disease"/>
            <person name="Wu L."/>
            <person name="Ma J."/>
        </authorList>
    </citation>
    <scope>NUCLEOTIDE SEQUENCE [LARGE SCALE GENOMIC DNA]</scope>
    <source>
        <strain evidence="8">NBRC 112299</strain>
    </source>
</reference>
<keyword evidence="6" id="KW-1003">Cell membrane</keyword>
<dbReference type="Pfam" id="PF01925">
    <property type="entry name" value="TauE"/>
    <property type="match status" value="1"/>
</dbReference>
<feature type="transmembrane region" description="Helical" evidence="6">
    <location>
        <begin position="198"/>
        <end position="215"/>
    </location>
</feature>
<feature type="transmembrane region" description="Helical" evidence="6">
    <location>
        <begin position="107"/>
        <end position="125"/>
    </location>
</feature>
<dbReference type="Proteomes" id="UP001157125">
    <property type="component" value="Unassembled WGS sequence"/>
</dbReference>
<feature type="transmembrane region" description="Helical" evidence="6">
    <location>
        <begin position="155"/>
        <end position="186"/>
    </location>
</feature>
<evidence type="ECO:0000256" key="2">
    <source>
        <dbReference type="ARBA" id="ARBA00009142"/>
    </source>
</evidence>
<evidence type="ECO:0000256" key="6">
    <source>
        <dbReference type="RuleBase" id="RU363041"/>
    </source>
</evidence>
<feature type="transmembrane region" description="Helical" evidence="6">
    <location>
        <begin position="34"/>
        <end position="54"/>
    </location>
</feature>
<evidence type="ECO:0000313" key="8">
    <source>
        <dbReference type="Proteomes" id="UP001157125"/>
    </source>
</evidence>
<evidence type="ECO:0000256" key="1">
    <source>
        <dbReference type="ARBA" id="ARBA00004141"/>
    </source>
</evidence>
<organism evidence="7 8">
    <name type="scientific">Demequina litorisediminis</name>
    <dbReference type="NCBI Taxonomy" id="1849022"/>
    <lineage>
        <taxon>Bacteria</taxon>
        <taxon>Bacillati</taxon>
        <taxon>Actinomycetota</taxon>
        <taxon>Actinomycetes</taxon>
        <taxon>Micrococcales</taxon>
        <taxon>Demequinaceae</taxon>
        <taxon>Demequina</taxon>
    </lineage>
</organism>
<comment type="caution">
    <text evidence="7">The sequence shown here is derived from an EMBL/GenBank/DDBJ whole genome shotgun (WGS) entry which is preliminary data.</text>
</comment>
<evidence type="ECO:0000256" key="3">
    <source>
        <dbReference type="ARBA" id="ARBA00022692"/>
    </source>
</evidence>
<sequence>MEVGLLVLAALGIGVVVGLTGMGGGALMTPTLVFFFGIPPVTAVSSDVVASAAMKPAGSWVHIKNGTVNWQLVRLLVYGSVPAAFLGVVAAHYLIDPEALQSFVKHALGVVLVIAAGGLAVRAYLRLREHAMVRDGRAPALPTERPQVVPRPVPTIIVGVIGGLMVGLTSVGSGSLIIIALMALYPALKANQLVGTDLVQAVPLVVAAAVAHLIFGDVDWSVTLPVIIGSIPGTYIGAHCPPASRVDWCAARSCLFSRCPASR</sequence>
<feature type="transmembrane region" description="Helical" evidence="6">
    <location>
        <begin position="75"/>
        <end position="95"/>
    </location>
</feature>
<dbReference type="PANTHER" id="PTHR43701:SF2">
    <property type="entry name" value="MEMBRANE TRANSPORTER PROTEIN YJNA-RELATED"/>
    <property type="match status" value="1"/>
</dbReference>
<protein>
    <recommendedName>
        <fullName evidence="6">Probable membrane transporter protein</fullName>
    </recommendedName>
</protein>
<keyword evidence="4 6" id="KW-1133">Transmembrane helix</keyword>